<dbReference type="Pfam" id="PF16335">
    <property type="entry name" value="GtaA_6_Hairpin"/>
    <property type="match status" value="1"/>
</dbReference>
<dbReference type="InterPro" id="IPR052743">
    <property type="entry name" value="Glutaminase_GtaA"/>
</dbReference>
<gene>
    <name evidence="2" type="ORF">C8R41DRAFT_900755</name>
</gene>
<proteinExistence type="predicted"/>
<dbReference type="PANTHER" id="PTHR31987:SF1">
    <property type="entry name" value="GLUTAMINASE A"/>
    <property type="match status" value="1"/>
</dbReference>
<keyword evidence="3" id="KW-1185">Reference proteome</keyword>
<accession>A0ABQ8VQF1</accession>
<sequence>MQTEWYKSVQNTYGVLLDTRHTYTKSDWQIFSAGIMTDTTVRDMFISSDRGMSSQPLTDWYDAASGMPETFRARLVVGGHPTVLQSPILTQPTLHRLHFHPT</sequence>
<comment type="caution">
    <text evidence="2">The sequence shown here is derived from an EMBL/GenBank/DDBJ whole genome shotgun (WGS) entry which is preliminary data.</text>
</comment>
<dbReference type="InterPro" id="IPR032514">
    <property type="entry name" value="GtaA_central"/>
</dbReference>
<dbReference type="PANTHER" id="PTHR31987">
    <property type="entry name" value="GLUTAMINASE A-RELATED"/>
    <property type="match status" value="1"/>
</dbReference>
<organism evidence="2 3">
    <name type="scientific">Lentinula lateritia</name>
    <dbReference type="NCBI Taxonomy" id="40482"/>
    <lineage>
        <taxon>Eukaryota</taxon>
        <taxon>Fungi</taxon>
        <taxon>Dikarya</taxon>
        <taxon>Basidiomycota</taxon>
        <taxon>Agaricomycotina</taxon>
        <taxon>Agaricomycetes</taxon>
        <taxon>Agaricomycetidae</taxon>
        <taxon>Agaricales</taxon>
        <taxon>Marasmiineae</taxon>
        <taxon>Omphalotaceae</taxon>
        <taxon>Lentinula</taxon>
    </lineage>
</organism>
<evidence type="ECO:0000313" key="2">
    <source>
        <dbReference type="EMBL" id="KAJ4498613.1"/>
    </source>
</evidence>
<name>A0ABQ8VQF1_9AGAR</name>
<feature type="domain" description="Glutaminase A central" evidence="1">
    <location>
        <begin position="1"/>
        <end position="80"/>
    </location>
</feature>
<protein>
    <recommendedName>
        <fullName evidence="1">Glutaminase A central domain-containing protein</fullName>
    </recommendedName>
</protein>
<reference evidence="2" key="1">
    <citation type="submission" date="2022-08" db="EMBL/GenBank/DDBJ databases">
        <title>A Global Phylogenomic Analysis of the Shiitake Genus Lentinula.</title>
        <authorList>
            <consortium name="DOE Joint Genome Institute"/>
            <person name="Sierra-Patev S."/>
            <person name="Min B."/>
            <person name="Naranjo-Ortiz M."/>
            <person name="Looney B."/>
            <person name="Konkel Z."/>
            <person name="Slot J.C."/>
            <person name="Sakamoto Y."/>
            <person name="Steenwyk J.L."/>
            <person name="Rokas A."/>
            <person name="Carro J."/>
            <person name="Camarero S."/>
            <person name="Ferreira P."/>
            <person name="Molpeceres G."/>
            <person name="Ruiz-Duenas F.J."/>
            <person name="Serrano A."/>
            <person name="Henrissat B."/>
            <person name="Drula E."/>
            <person name="Hughes K.W."/>
            <person name="Mata J.L."/>
            <person name="Ishikawa N.K."/>
            <person name="Vargas-Isla R."/>
            <person name="Ushijima S."/>
            <person name="Smith C.A."/>
            <person name="Ahrendt S."/>
            <person name="Andreopoulos W."/>
            <person name="He G."/>
            <person name="Labutti K."/>
            <person name="Lipzen A."/>
            <person name="Ng V."/>
            <person name="Riley R."/>
            <person name="Sandor L."/>
            <person name="Barry K."/>
            <person name="Martinez A.T."/>
            <person name="Xiao Y."/>
            <person name="Gibbons J.G."/>
            <person name="Terashima K."/>
            <person name="Grigoriev I.V."/>
            <person name="Hibbett D.S."/>
        </authorList>
    </citation>
    <scope>NUCLEOTIDE SEQUENCE</scope>
    <source>
        <strain evidence="2">RHP3577 ss4</strain>
    </source>
</reference>
<evidence type="ECO:0000313" key="3">
    <source>
        <dbReference type="Proteomes" id="UP001150217"/>
    </source>
</evidence>
<dbReference type="EMBL" id="JANVFT010000014">
    <property type="protein sequence ID" value="KAJ4498613.1"/>
    <property type="molecule type" value="Genomic_DNA"/>
</dbReference>
<evidence type="ECO:0000259" key="1">
    <source>
        <dbReference type="Pfam" id="PF16335"/>
    </source>
</evidence>
<dbReference type="Proteomes" id="UP001150217">
    <property type="component" value="Unassembled WGS sequence"/>
</dbReference>